<feature type="transmembrane region" description="Helical" evidence="5">
    <location>
        <begin position="71"/>
        <end position="89"/>
    </location>
</feature>
<dbReference type="Pfam" id="PF02104">
    <property type="entry name" value="SURF1"/>
    <property type="match status" value="1"/>
</dbReference>
<dbReference type="InterPro" id="IPR002994">
    <property type="entry name" value="Surf1/Shy1"/>
</dbReference>
<keyword evidence="9" id="KW-1185">Reference proteome</keyword>
<dbReference type="OrthoDB" id="1927008at2759"/>
<dbReference type="EMBL" id="JACGCM010000580">
    <property type="protein sequence ID" value="KAF6170503.1"/>
    <property type="molecule type" value="Genomic_DNA"/>
</dbReference>
<proteinExistence type="predicted"/>
<feature type="domain" description="DUF6570" evidence="7">
    <location>
        <begin position="451"/>
        <end position="523"/>
    </location>
</feature>
<dbReference type="Pfam" id="PF20209">
    <property type="entry name" value="DUF6570"/>
    <property type="match status" value="2"/>
</dbReference>
<sequence>MSSSSSRISDLISKTLKLGTILPHRNPNPTSSFVPSLTHSDRGLTTLAGASPLTSSAQAQGGEKRKRWSRWLLFLPGAITFGLGTWQIFRRQDKVKMLEYRKNRLEQKPLKYNITSSLDGDLDSLEFRRVTCEGVFDERKSIYVGPRSRSISGVTENGYCVITPLMPLPGSNESVQSPVLVNRGWVPRSWRDKSFEASLDSDQHSNLNSPAAGEKEESSWWKFWSKKHKTTEEDQGPTITPVEVIGVARGSEKPSIFVPANDPSSGQWFYVDVPEMARAFGLPETTVYIEDVHGDVDPGKPYPLPKDAYSLIRSSVMPQDHLNYMLTWSCKKRAWKGCLDCQRSFLDVKMTSVSCTLCSEKPPSGLPPKFSAANYMDPRNVLMELSRLTNLERILIARIHPMMSVYRVKGQQYKYSGNAINFAQDVNAIAASLPCKPSDLLAILIVNTVGTHVINFVQDVKAIATSLPCKPSDLSAILIVNRVRTHGSKEFRVRREYVRQALAWFKQNHIYYSGIHINDSCLQDLPEDGVPDNLPHVQDTRSCDPNANFESENVQIDEFETAGTVANAIQPNQHACISNVIRVAENNETTAHIPFTTNVIDEFSTPGYITMVFPTLFPYGTADLRQARPRKVNLSEYFQYLMKYKDGRFAKDPRFRYFSWNSISRWRALALGDVYIHKNPEDGELSIQDIKEMLASGNRQFLNRISYYAKSTRETRAYWFTRVQELTSMVQQLGAPTIFFTLSAADMQWPELMELLDPTNKIQNMNVADQKKAKAQLLNENHLFRYEWQNRGSGLVHGFLWLEDAPELNDATTNSSNNARIIDYFDHLVCTMNHNLNDPLTSDGHPCARKILPEVNMNIDDDDYSKLINWIMRHSKCESYCLRLHKTTKQLLCRFRYPFDVLPRSEIIEEPPNSNMFRFVGCRNDPLVCSHNRMVLQAWRANIDWSLVLSVQAVVNYIGKYAVKLESASIFFTDTLREIVEDLRRPCQTVRSAIKRLLMKTVSERDISAQEVCHLLMSYYLQCSSRKIVVLTLTQKSLLSTTIRRRQSNDYEDTSGTQGRPWLL</sequence>
<evidence type="ECO:0000313" key="8">
    <source>
        <dbReference type="EMBL" id="KAF6170503.1"/>
    </source>
</evidence>
<keyword evidence="3 5" id="KW-1133">Transmembrane helix</keyword>
<dbReference type="InterPro" id="IPR046700">
    <property type="entry name" value="DUF6570"/>
</dbReference>
<keyword evidence="2 5" id="KW-0812">Transmembrane</keyword>
<reference evidence="8 9" key="1">
    <citation type="journal article" date="2020" name="IScience">
        <title>Genome Sequencing of the Endangered Kingdonia uniflora (Circaeasteraceae, Ranunculales) Reveals Potential Mechanisms of Evolutionary Specialization.</title>
        <authorList>
            <person name="Sun Y."/>
            <person name="Deng T."/>
            <person name="Zhang A."/>
            <person name="Moore M.J."/>
            <person name="Landis J.B."/>
            <person name="Lin N."/>
            <person name="Zhang H."/>
            <person name="Zhang X."/>
            <person name="Huang J."/>
            <person name="Zhang X."/>
            <person name="Sun H."/>
            <person name="Wang H."/>
        </authorList>
    </citation>
    <scope>NUCLEOTIDE SEQUENCE [LARGE SCALE GENOMIC DNA]</scope>
    <source>
        <strain evidence="8">TB1705</strain>
        <tissue evidence="8">Leaf</tissue>
    </source>
</reference>
<dbReference type="InterPro" id="IPR045214">
    <property type="entry name" value="Surf1/Surf4"/>
</dbReference>
<evidence type="ECO:0008006" key="10">
    <source>
        <dbReference type="Google" id="ProtNLM"/>
    </source>
</evidence>
<feature type="domain" description="DUF6570" evidence="7">
    <location>
        <begin position="367"/>
        <end position="448"/>
    </location>
</feature>
<evidence type="ECO:0000259" key="6">
    <source>
        <dbReference type="Pfam" id="PF14214"/>
    </source>
</evidence>
<dbReference type="PANTHER" id="PTHR23427">
    <property type="entry name" value="SURFEIT LOCUS PROTEIN"/>
    <property type="match status" value="1"/>
</dbReference>
<dbReference type="Proteomes" id="UP000541444">
    <property type="component" value="Unassembled WGS sequence"/>
</dbReference>
<dbReference type="AlphaFoldDB" id="A0A7J7NTS8"/>
<evidence type="ECO:0000313" key="9">
    <source>
        <dbReference type="Proteomes" id="UP000541444"/>
    </source>
</evidence>
<dbReference type="CDD" id="cd06662">
    <property type="entry name" value="SURF1"/>
    <property type="match status" value="1"/>
</dbReference>
<protein>
    <recommendedName>
        <fullName evidence="10">SURF1-like protein</fullName>
    </recommendedName>
</protein>
<dbReference type="GO" id="GO:0016020">
    <property type="term" value="C:membrane"/>
    <property type="evidence" value="ECO:0007669"/>
    <property type="project" value="UniProtKB-SubCell"/>
</dbReference>
<evidence type="ECO:0000256" key="1">
    <source>
        <dbReference type="ARBA" id="ARBA00004370"/>
    </source>
</evidence>
<organism evidence="8 9">
    <name type="scientific">Kingdonia uniflora</name>
    <dbReference type="NCBI Taxonomy" id="39325"/>
    <lineage>
        <taxon>Eukaryota</taxon>
        <taxon>Viridiplantae</taxon>
        <taxon>Streptophyta</taxon>
        <taxon>Embryophyta</taxon>
        <taxon>Tracheophyta</taxon>
        <taxon>Spermatophyta</taxon>
        <taxon>Magnoliopsida</taxon>
        <taxon>Ranunculales</taxon>
        <taxon>Circaeasteraceae</taxon>
        <taxon>Kingdonia</taxon>
    </lineage>
</organism>
<evidence type="ECO:0000256" key="2">
    <source>
        <dbReference type="ARBA" id="ARBA00022692"/>
    </source>
</evidence>
<dbReference type="PANTHER" id="PTHR23427:SF2">
    <property type="entry name" value="SURFEIT LOCUS PROTEIN 1"/>
    <property type="match status" value="1"/>
</dbReference>
<name>A0A7J7NTS8_9MAGN</name>
<evidence type="ECO:0000256" key="5">
    <source>
        <dbReference type="SAM" id="Phobius"/>
    </source>
</evidence>
<accession>A0A7J7NTS8</accession>
<comment type="subcellular location">
    <subcellularLocation>
        <location evidence="1">Membrane</location>
    </subcellularLocation>
</comment>
<dbReference type="PROSITE" id="PS50895">
    <property type="entry name" value="SURF1"/>
    <property type="match status" value="1"/>
</dbReference>
<dbReference type="InterPro" id="IPR025476">
    <property type="entry name" value="Helitron_helicase-like"/>
</dbReference>
<dbReference type="Pfam" id="PF14214">
    <property type="entry name" value="Helitron_like_N"/>
    <property type="match status" value="1"/>
</dbReference>
<comment type="caution">
    <text evidence="8">The sequence shown here is derived from an EMBL/GenBank/DDBJ whole genome shotgun (WGS) entry which is preliminary data.</text>
</comment>
<keyword evidence="4 5" id="KW-0472">Membrane</keyword>
<evidence type="ECO:0000256" key="3">
    <source>
        <dbReference type="ARBA" id="ARBA00022989"/>
    </source>
</evidence>
<gene>
    <name evidence="8" type="ORF">GIB67_031911</name>
</gene>
<feature type="domain" description="Helitron helicase-like" evidence="6">
    <location>
        <begin position="637"/>
        <end position="763"/>
    </location>
</feature>
<evidence type="ECO:0000259" key="7">
    <source>
        <dbReference type="Pfam" id="PF20209"/>
    </source>
</evidence>
<evidence type="ECO:0000256" key="4">
    <source>
        <dbReference type="ARBA" id="ARBA00023136"/>
    </source>
</evidence>